<sequence length="513" mass="57321">MNWLDNLIGTFMPERAVRRWQARQALGEIRAYEGAKRGRRTSGWITTGSSANAENQMALPTLRNRSRDLVRNNPWCKKALESWTGNVVGSGIRCNLASHKRLGKAYKRWANSRKCDADGHLNLYGLQALAARTMWESGEVLVRVRWRRPQDKLVIPLQFQVLEPDYLDSNKMEDLAGGGFIVAGVQFNAIGQVDGYWLFDRHPGEVGRLSRSLQSKLIPAEEVIHCFRKTRPGQVRGVPELAPVIMRARDLDDYEDAELTRKKVEACFSVFITSGDNGSSGVGSVEREEKPGGRMVEKIAPGLIKRLGMGESVTFGQPTPAGGYPDYTRDQRRALAAGGMVTYEMLTGDYSQVNYSSSRAGLLEFRRNAEGWQWLTFIPGLCEPMVELFLKAAALKGLGELEDDYELDFTTPRWDWVDPVKDMIGELLEVASGVKSLSELARRRGVDPQTMWQELAKDYAELEALGIPINLNNLITNGAEALSAEDDPPDPADSKKTKPRKRGASHSRRKQHA</sequence>
<dbReference type="OrthoDB" id="622132at2"/>
<dbReference type="NCBIfam" id="TIGR01539">
    <property type="entry name" value="portal_lambda"/>
    <property type="match status" value="1"/>
</dbReference>
<dbReference type="InterPro" id="IPR006429">
    <property type="entry name" value="Phage_lambda_portal"/>
</dbReference>
<dbReference type="GO" id="GO:0019068">
    <property type="term" value="P:virion assembly"/>
    <property type="evidence" value="ECO:0007669"/>
    <property type="project" value="InterPro"/>
</dbReference>
<accession>A0A1S1WT88</accession>
<comment type="caution">
    <text evidence="2">The sequence shown here is derived from an EMBL/GenBank/DDBJ whole genome shotgun (WGS) entry which is preliminary data.</text>
</comment>
<feature type="region of interest" description="Disordered" evidence="1">
    <location>
        <begin position="480"/>
        <end position="513"/>
    </location>
</feature>
<evidence type="ECO:0000256" key="1">
    <source>
        <dbReference type="SAM" id="MobiDB-lite"/>
    </source>
</evidence>
<gene>
    <name evidence="2" type="ORF">BI347_22240</name>
</gene>
<protein>
    <submittedName>
        <fullName evidence="2">Phage portal protein</fullName>
    </submittedName>
</protein>
<dbReference type="EMBL" id="MKCS01000004">
    <property type="protein sequence ID" value="OHX10499.1"/>
    <property type="molecule type" value="Genomic_DNA"/>
</dbReference>
<evidence type="ECO:0000313" key="3">
    <source>
        <dbReference type="Proteomes" id="UP000180088"/>
    </source>
</evidence>
<evidence type="ECO:0000313" key="2">
    <source>
        <dbReference type="EMBL" id="OHX10499.1"/>
    </source>
</evidence>
<dbReference type="RefSeq" id="WP_071117149.1">
    <property type="nucleotide sequence ID" value="NZ_MKCS01000004.1"/>
</dbReference>
<name>A0A1S1WT88_9NEIS</name>
<dbReference type="AlphaFoldDB" id="A0A1S1WT88"/>
<dbReference type="GO" id="GO:0005198">
    <property type="term" value="F:structural molecule activity"/>
    <property type="evidence" value="ECO:0007669"/>
    <property type="project" value="InterPro"/>
</dbReference>
<reference evidence="2 3" key="1">
    <citation type="submission" date="2016-09" db="EMBL/GenBank/DDBJ databases">
        <title>Chromobacterium muskegensis sp. nov., an insecticidal bacterium isolated from Sphagnum bogs.</title>
        <authorList>
            <person name="Sparks M.E."/>
            <person name="Blackburn M.B."/>
            <person name="Gundersen-Rindal D.E."/>
            <person name="Mitchell A."/>
            <person name="Farrar R."/>
            <person name="Kuhar D."/>
        </authorList>
    </citation>
    <scope>NUCLEOTIDE SEQUENCE [LARGE SCALE GENOMIC DNA]</scope>
    <source>
        <strain evidence="2 3">37-2</strain>
    </source>
</reference>
<proteinExistence type="predicted"/>
<dbReference type="Pfam" id="PF05136">
    <property type="entry name" value="Phage_portal_2"/>
    <property type="match status" value="1"/>
</dbReference>
<dbReference type="STRING" id="1903179.BI347_22240"/>
<dbReference type="Proteomes" id="UP000180088">
    <property type="component" value="Unassembled WGS sequence"/>
</dbReference>
<organism evidence="2 3">
    <name type="scientific">Chromobacterium sphagni</name>
    <dbReference type="NCBI Taxonomy" id="1903179"/>
    <lineage>
        <taxon>Bacteria</taxon>
        <taxon>Pseudomonadati</taxon>
        <taxon>Pseudomonadota</taxon>
        <taxon>Betaproteobacteria</taxon>
        <taxon>Neisseriales</taxon>
        <taxon>Chromobacteriaceae</taxon>
        <taxon>Chromobacterium</taxon>
    </lineage>
</organism>
<feature type="compositionally biased region" description="Basic residues" evidence="1">
    <location>
        <begin position="497"/>
        <end position="513"/>
    </location>
</feature>